<reference evidence="1 2" key="1">
    <citation type="submission" date="2018-10" db="EMBL/GenBank/DDBJ databases">
        <title>Phylogenomics of Brevibacillus.</title>
        <authorList>
            <person name="Dunlap C."/>
        </authorList>
    </citation>
    <scope>NUCLEOTIDE SEQUENCE [LARGE SCALE GENOMIC DNA]</scope>
    <source>
        <strain evidence="1 2">DSM 100115</strain>
    </source>
</reference>
<name>A0A3M8B6X6_9BACL</name>
<dbReference type="EMBL" id="RHHS01000015">
    <property type="protein sequence ID" value="RNB59033.1"/>
    <property type="molecule type" value="Genomic_DNA"/>
</dbReference>
<comment type="caution">
    <text evidence="1">The sequence shown here is derived from an EMBL/GenBank/DDBJ whole genome shotgun (WGS) entry which is preliminary data.</text>
</comment>
<evidence type="ECO:0000313" key="1">
    <source>
        <dbReference type="EMBL" id="RNB59033.1"/>
    </source>
</evidence>
<dbReference type="Proteomes" id="UP000268829">
    <property type="component" value="Unassembled WGS sequence"/>
</dbReference>
<gene>
    <name evidence="1" type="ORF">EDM57_06050</name>
</gene>
<keyword evidence="2" id="KW-1185">Reference proteome</keyword>
<protein>
    <submittedName>
        <fullName evidence="1">Heterocycloanthracin/sonorensin family bacteriocin</fullName>
    </submittedName>
</protein>
<dbReference type="InterPro" id="IPR019890">
    <property type="entry name" value="Bacteriocin/sonorensin"/>
</dbReference>
<evidence type="ECO:0000313" key="2">
    <source>
        <dbReference type="Proteomes" id="UP000268829"/>
    </source>
</evidence>
<dbReference type="RefSeq" id="WP_122903869.1">
    <property type="nucleotide sequence ID" value="NZ_RHHS01000015.1"/>
</dbReference>
<dbReference type="OrthoDB" id="2377230at2"/>
<accession>A0A3M8B6X6</accession>
<proteinExistence type="predicted"/>
<dbReference type="AlphaFoldDB" id="A0A3M8B6X6"/>
<sequence>MGVCSRNEYLSLLHTCRVATCSGGGEDQMDDFKKELRKLKTSEFKAEKVTPWHKEQEQEAMLVRSRCGRCGRCARCARCSCSCSCFCSCIGTCFFPCFFPCTSCARCF</sequence>
<organism evidence="1 2">
    <name type="scientific">Brevibacillus gelatini</name>
    <dbReference type="NCBI Taxonomy" id="1655277"/>
    <lineage>
        <taxon>Bacteria</taxon>
        <taxon>Bacillati</taxon>
        <taxon>Bacillota</taxon>
        <taxon>Bacilli</taxon>
        <taxon>Bacillales</taxon>
        <taxon>Paenibacillaceae</taxon>
        <taxon>Brevibacillus</taxon>
    </lineage>
</organism>
<dbReference type="NCBIfam" id="TIGR03601">
    <property type="entry name" value="B_an_ocin"/>
    <property type="match status" value="1"/>
</dbReference>